<gene>
    <name evidence="6" type="ORF">GA0061098_101479</name>
</gene>
<dbReference type="Proteomes" id="UP000199184">
    <property type="component" value="Unassembled WGS sequence"/>
</dbReference>
<dbReference type="SMART" id="SM00387">
    <property type="entry name" value="HATPase_c"/>
    <property type="match status" value="1"/>
</dbReference>
<dbReference type="InterPro" id="IPR003594">
    <property type="entry name" value="HATPase_dom"/>
</dbReference>
<dbReference type="InterPro" id="IPR000014">
    <property type="entry name" value="PAS"/>
</dbReference>
<dbReference type="SUPFAM" id="SSF55785">
    <property type="entry name" value="PYP-like sensor domain (PAS domain)"/>
    <property type="match status" value="1"/>
</dbReference>
<dbReference type="InterPro" id="IPR036890">
    <property type="entry name" value="HATPase_C_sf"/>
</dbReference>
<dbReference type="EMBL" id="FMAI01000014">
    <property type="protein sequence ID" value="SCB50041.1"/>
    <property type="molecule type" value="Genomic_DNA"/>
</dbReference>
<keyword evidence="3" id="KW-0902">Two-component regulatory system</keyword>
<dbReference type="GO" id="GO:0000155">
    <property type="term" value="F:phosphorelay sensor kinase activity"/>
    <property type="evidence" value="ECO:0007669"/>
    <property type="project" value="InterPro"/>
</dbReference>
<dbReference type="CDD" id="cd16917">
    <property type="entry name" value="HATPase_UhpB-NarQ-NarX-like"/>
    <property type="match status" value="1"/>
</dbReference>
<protein>
    <submittedName>
        <fullName evidence="6">PAS fold-containing protein</fullName>
    </submittedName>
</protein>
<dbReference type="Gene3D" id="3.30.565.10">
    <property type="entry name" value="Histidine kinase-like ATPase, C-terminal domain"/>
    <property type="match status" value="1"/>
</dbReference>
<dbReference type="GO" id="GO:0016020">
    <property type="term" value="C:membrane"/>
    <property type="evidence" value="ECO:0007669"/>
    <property type="project" value="InterPro"/>
</dbReference>
<reference evidence="7" key="1">
    <citation type="submission" date="2016-08" db="EMBL/GenBank/DDBJ databases">
        <authorList>
            <person name="Varghese N."/>
            <person name="Submissions Spin"/>
        </authorList>
    </citation>
    <scope>NUCLEOTIDE SEQUENCE [LARGE SCALE GENOMIC DNA]</scope>
    <source>
        <strain evidence="7">ERR11</strain>
    </source>
</reference>
<dbReference type="GO" id="GO:0046983">
    <property type="term" value="F:protein dimerization activity"/>
    <property type="evidence" value="ECO:0007669"/>
    <property type="project" value="InterPro"/>
</dbReference>
<evidence type="ECO:0000313" key="6">
    <source>
        <dbReference type="EMBL" id="SCB50041.1"/>
    </source>
</evidence>
<dbReference type="AlphaFoldDB" id="A0A1C3XCU1"/>
<accession>A0A1C3XCU1</accession>
<feature type="domain" description="Histidine kinase/HSP90-like ATPase" evidence="5">
    <location>
        <begin position="277"/>
        <end position="376"/>
    </location>
</feature>
<name>A0A1C3XCU1_9BRAD</name>
<dbReference type="Gene3D" id="1.20.5.1930">
    <property type="match status" value="1"/>
</dbReference>
<dbReference type="InterPro" id="IPR050482">
    <property type="entry name" value="Sensor_HK_TwoCompSys"/>
</dbReference>
<proteinExistence type="predicted"/>
<evidence type="ECO:0000256" key="4">
    <source>
        <dbReference type="SAM" id="MobiDB-lite"/>
    </source>
</evidence>
<dbReference type="InterPro" id="IPR011712">
    <property type="entry name" value="Sig_transdc_His_kin_sub3_dim/P"/>
</dbReference>
<dbReference type="InterPro" id="IPR013656">
    <property type="entry name" value="PAS_4"/>
</dbReference>
<organism evidence="6 7">
    <name type="scientific">Bradyrhizobium shewense</name>
    <dbReference type="NCBI Taxonomy" id="1761772"/>
    <lineage>
        <taxon>Bacteria</taxon>
        <taxon>Pseudomonadati</taxon>
        <taxon>Pseudomonadota</taxon>
        <taxon>Alphaproteobacteria</taxon>
        <taxon>Hyphomicrobiales</taxon>
        <taxon>Nitrobacteraceae</taxon>
        <taxon>Bradyrhizobium</taxon>
    </lineage>
</organism>
<dbReference type="SUPFAM" id="SSF55874">
    <property type="entry name" value="ATPase domain of HSP90 chaperone/DNA topoisomerase II/histidine kinase"/>
    <property type="match status" value="1"/>
</dbReference>
<feature type="compositionally biased region" description="Low complexity" evidence="4">
    <location>
        <begin position="380"/>
        <end position="396"/>
    </location>
</feature>
<dbReference type="PANTHER" id="PTHR24421">
    <property type="entry name" value="NITRATE/NITRITE SENSOR PROTEIN NARX-RELATED"/>
    <property type="match status" value="1"/>
</dbReference>
<evidence type="ECO:0000256" key="2">
    <source>
        <dbReference type="ARBA" id="ARBA00022777"/>
    </source>
</evidence>
<dbReference type="Pfam" id="PF07730">
    <property type="entry name" value="HisKA_3"/>
    <property type="match status" value="1"/>
</dbReference>
<dbReference type="InterPro" id="IPR035965">
    <property type="entry name" value="PAS-like_dom_sf"/>
</dbReference>
<keyword evidence="7" id="KW-1185">Reference proteome</keyword>
<dbReference type="Pfam" id="PF08448">
    <property type="entry name" value="PAS_4"/>
    <property type="match status" value="1"/>
</dbReference>
<evidence type="ECO:0000259" key="5">
    <source>
        <dbReference type="SMART" id="SM00387"/>
    </source>
</evidence>
<keyword evidence="2" id="KW-0418">Kinase</keyword>
<evidence type="ECO:0000313" key="7">
    <source>
        <dbReference type="Proteomes" id="UP000199184"/>
    </source>
</evidence>
<feature type="region of interest" description="Disordered" evidence="4">
    <location>
        <begin position="380"/>
        <end position="402"/>
    </location>
</feature>
<keyword evidence="1" id="KW-0808">Transferase</keyword>
<dbReference type="RefSeq" id="WP_091962787.1">
    <property type="nucleotide sequence ID" value="NZ_FMAI01000014.1"/>
</dbReference>
<dbReference type="Gene3D" id="3.30.450.20">
    <property type="entry name" value="PAS domain"/>
    <property type="match status" value="1"/>
</dbReference>
<evidence type="ECO:0000256" key="1">
    <source>
        <dbReference type="ARBA" id="ARBA00022679"/>
    </source>
</evidence>
<sequence>MRIVKVHVAPASESHRTGLGNWLRTGSEQSIEALYWTFSADLLFVVRPSPEGRFVYEAINPEFGSRLGLSPEDVYDMDVFDCMNADDARIVCQALGACVAEGAEIRIRQRLAFGGTPRNVETVVTPVVQSSCGGAVRLIGSHRALRSRAFESGVGQGNGLDVNLGLVSIQEGIQQRIASDLHDSTCQHLIAASLGLMRIRSSIGEPDLAERLCDEIDASIDEALREIRAFAYLLHPRNLAGEGLKAAIERYAEGFAARTSLRASVNIVPDVDRLPYETKRTLLRVVQEALTNVFRHANATEVAIVIDTADGRFHLTLSDNGRGLPPGFGRSAVSVGVGIPAMQARLHEIGGTLDIQSSRAPRHAGTVLCAVFPYAPPANRANRRGATTNARVRAGAQSAKKH</sequence>
<dbReference type="PANTHER" id="PTHR24421:SF58">
    <property type="entry name" value="SIGNAL TRANSDUCTION HISTIDINE-PROTEIN KINASE_PHOSPHATASE UHPB"/>
    <property type="match status" value="1"/>
</dbReference>
<dbReference type="Pfam" id="PF02518">
    <property type="entry name" value="HATPase_c"/>
    <property type="match status" value="1"/>
</dbReference>
<dbReference type="CDD" id="cd00130">
    <property type="entry name" value="PAS"/>
    <property type="match status" value="1"/>
</dbReference>
<evidence type="ECO:0000256" key="3">
    <source>
        <dbReference type="ARBA" id="ARBA00023012"/>
    </source>
</evidence>